<dbReference type="InterPro" id="IPR000917">
    <property type="entry name" value="Sulfatase_N"/>
</dbReference>
<keyword evidence="5" id="KW-1185">Reference proteome</keyword>
<dbReference type="Proteomes" id="UP001597131">
    <property type="component" value="Unassembled WGS sequence"/>
</dbReference>
<evidence type="ECO:0000256" key="1">
    <source>
        <dbReference type="ARBA" id="ARBA00008779"/>
    </source>
</evidence>
<dbReference type="Pfam" id="PF00884">
    <property type="entry name" value="Sulfatase"/>
    <property type="match status" value="2"/>
</dbReference>
<dbReference type="PANTHER" id="PTHR42693:SF53">
    <property type="entry name" value="ENDO-4-O-SULFATASE"/>
    <property type="match status" value="1"/>
</dbReference>
<organism evidence="4 5">
    <name type="scientific">Salegentibacter chungangensis</name>
    <dbReference type="NCBI Taxonomy" id="1335724"/>
    <lineage>
        <taxon>Bacteria</taxon>
        <taxon>Pseudomonadati</taxon>
        <taxon>Bacteroidota</taxon>
        <taxon>Flavobacteriia</taxon>
        <taxon>Flavobacteriales</taxon>
        <taxon>Flavobacteriaceae</taxon>
        <taxon>Salegentibacter</taxon>
    </lineage>
</organism>
<name>A0ABW3NLJ1_9FLAO</name>
<dbReference type="SUPFAM" id="SSF53649">
    <property type="entry name" value="Alkaline phosphatase-like"/>
    <property type="match status" value="1"/>
</dbReference>
<gene>
    <name evidence="4" type="ORF">ACFQ3Q_02300</name>
</gene>
<feature type="domain" description="Sulfatase N-terminal" evidence="3">
    <location>
        <begin position="172"/>
        <end position="311"/>
    </location>
</feature>
<sequence length="545" mass="62045">MRFLKLFILLICIQTISAQTEKPNILWITCEDISPDLPVYGDNTAKTPNLDALAEQSLVYDNAFATVGVCAPNRSSIITGMQPISIGTMHMRTGKDVIGWGSREYEGTDRVDIEGNPIIQYSAVIPENVKCFTEYLRAEGYYCTNNPKTDYQFAAPISSWDENGRKAHWKGREEGQPFFSVFNINDTHESKLWKYSDKPLTVSPEEVEVPPYLPDNAETRETIARHYSNIELMDKKVGELIAELKAEGLYENTIIFFYSDHGGPLPREKRAIYDSGLKIPLMIKGLGGTGRTDRMVSCTDLGPTVLSLAGISPPDYMDGKAFAGEFNTEPRDYIIGTSDRFDEVTDRMRAVRTKDYLYIFNFYPEKPRYKDLAYRMNIPMMPKMLELREQGKLDSIEQIWFSTKGTEEFYDVKNDPYNVRDISGKAEVAEELEKHRKLLHDYLFENPDLGQMPESKLISIMWPEKEQPVTAKPEIERTEKGITVSSKAPGASLVYMISDLKDIDTGLDAKWKLYTGPLKVKKGQFLFLRAQRIGYKMSEIVIVES</sequence>
<dbReference type="EMBL" id="JBHTLI010000001">
    <property type="protein sequence ID" value="MFD1094568.1"/>
    <property type="molecule type" value="Genomic_DNA"/>
</dbReference>
<protein>
    <submittedName>
        <fullName evidence="4">Sulfatase</fullName>
    </submittedName>
</protein>
<dbReference type="Gene3D" id="3.40.720.10">
    <property type="entry name" value="Alkaline Phosphatase, subunit A"/>
    <property type="match status" value="1"/>
</dbReference>
<evidence type="ECO:0000313" key="5">
    <source>
        <dbReference type="Proteomes" id="UP001597131"/>
    </source>
</evidence>
<keyword evidence="2" id="KW-0378">Hydrolase</keyword>
<evidence type="ECO:0000313" key="4">
    <source>
        <dbReference type="EMBL" id="MFD1094568.1"/>
    </source>
</evidence>
<accession>A0ABW3NLJ1</accession>
<proteinExistence type="inferred from homology"/>
<evidence type="ECO:0000259" key="3">
    <source>
        <dbReference type="Pfam" id="PF00884"/>
    </source>
</evidence>
<reference evidence="5" key="1">
    <citation type="journal article" date="2019" name="Int. J. Syst. Evol. Microbiol.">
        <title>The Global Catalogue of Microorganisms (GCM) 10K type strain sequencing project: providing services to taxonomists for standard genome sequencing and annotation.</title>
        <authorList>
            <consortium name="The Broad Institute Genomics Platform"/>
            <consortium name="The Broad Institute Genome Sequencing Center for Infectious Disease"/>
            <person name="Wu L."/>
            <person name="Ma J."/>
        </authorList>
    </citation>
    <scope>NUCLEOTIDE SEQUENCE [LARGE SCALE GENOMIC DNA]</scope>
    <source>
        <strain evidence="5">CCUG 64793</strain>
    </source>
</reference>
<comment type="similarity">
    <text evidence="1">Belongs to the sulfatase family.</text>
</comment>
<dbReference type="InterPro" id="IPR017850">
    <property type="entry name" value="Alkaline_phosphatase_core_sf"/>
</dbReference>
<feature type="domain" description="Sulfatase N-terminal" evidence="3">
    <location>
        <begin position="23"/>
        <end position="92"/>
    </location>
</feature>
<dbReference type="CDD" id="cd16027">
    <property type="entry name" value="SGSH"/>
    <property type="match status" value="1"/>
</dbReference>
<comment type="caution">
    <text evidence="4">The sequence shown here is derived from an EMBL/GenBank/DDBJ whole genome shotgun (WGS) entry which is preliminary data.</text>
</comment>
<dbReference type="PANTHER" id="PTHR42693">
    <property type="entry name" value="ARYLSULFATASE FAMILY MEMBER"/>
    <property type="match status" value="1"/>
</dbReference>
<dbReference type="RefSeq" id="WP_380742515.1">
    <property type="nucleotide sequence ID" value="NZ_JBHTLI010000001.1"/>
</dbReference>
<dbReference type="InterPro" id="IPR050738">
    <property type="entry name" value="Sulfatase"/>
</dbReference>
<evidence type="ECO:0000256" key="2">
    <source>
        <dbReference type="ARBA" id="ARBA00022801"/>
    </source>
</evidence>